<proteinExistence type="predicted"/>
<accession>A0A9W7L771</accession>
<comment type="caution">
    <text evidence="2">The sequence shown here is derived from an EMBL/GenBank/DDBJ whole genome shotgun (WGS) entry which is preliminary data.</text>
</comment>
<evidence type="ECO:0000313" key="2">
    <source>
        <dbReference type="EMBL" id="GMI35173.1"/>
    </source>
</evidence>
<protein>
    <submittedName>
        <fullName evidence="2">Uncharacterized protein</fullName>
    </submittedName>
</protein>
<dbReference type="Proteomes" id="UP001165065">
    <property type="component" value="Unassembled WGS sequence"/>
</dbReference>
<dbReference type="OrthoDB" id="9973624at2759"/>
<dbReference type="EMBL" id="BRYA01000052">
    <property type="protein sequence ID" value="GMI35173.1"/>
    <property type="molecule type" value="Genomic_DNA"/>
</dbReference>
<evidence type="ECO:0000256" key="1">
    <source>
        <dbReference type="SAM" id="MobiDB-lite"/>
    </source>
</evidence>
<sequence>MSVKQTESEVDDRKNGNKGPSDEIITTERRTLTGVTSPWNTCCVWDARILRTVGFLQVSEGSPSPDGWDGGVEEVATLSLLYGLSGGRRVGRLMKGLKSLVWDTGDLTGERKVWHERKMESKVKRAEGQRILMGMEKGEVEHTFIGGEGGE</sequence>
<reference evidence="3" key="1">
    <citation type="journal article" date="2023" name="Commun. Biol.">
        <title>Genome analysis of Parmales, the sister group of diatoms, reveals the evolutionary specialization of diatoms from phago-mixotrophs to photoautotrophs.</title>
        <authorList>
            <person name="Ban H."/>
            <person name="Sato S."/>
            <person name="Yoshikawa S."/>
            <person name="Yamada K."/>
            <person name="Nakamura Y."/>
            <person name="Ichinomiya M."/>
            <person name="Sato N."/>
            <person name="Blanc-Mathieu R."/>
            <person name="Endo H."/>
            <person name="Kuwata A."/>
            <person name="Ogata H."/>
        </authorList>
    </citation>
    <scope>NUCLEOTIDE SEQUENCE [LARGE SCALE GENOMIC DNA]</scope>
</reference>
<feature type="region of interest" description="Disordered" evidence="1">
    <location>
        <begin position="1"/>
        <end position="26"/>
    </location>
</feature>
<evidence type="ECO:0000313" key="3">
    <source>
        <dbReference type="Proteomes" id="UP001165065"/>
    </source>
</evidence>
<name>A0A9W7L771_9STRA</name>
<organism evidence="2 3">
    <name type="scientific">Triparma columacea</name>
    <dbReference type="NCBI Taxonomy" id="722753"/>
    <lineage>
        <taxon>Eukaryota</taxon>
        <taxon>Sar</taxon>
        <taxon>Stramenopiles</taxon>
        <taxon>Ochrophyta</taxon>
        <taxon>Bolidophyceae</taxon>
        <taxon>Parmales</taxon>
        <taxon>Triparmaceae</taxon>
        <taxon>Triparma</taxon>
    </lineage>
</organism>
<dbReference type="AlphaFoldDB" id="A0A9W7L771"/>
<gene>
    <name evidence="2" type="ORF">TrCOL_g6716</name>
</gene>
<keyword evidence="3" id="KW-1185">Reference proteome</keyword>